<feature type="transmembrane region" description="Helical" evidence="4">
    <location>
        <begin position="402"/>
        <end position="421"/>
    </location>
</feature>
<feature type="transmembrane region" description="Helical" evidence="4">
    <location>
        <begin position="86"/>
        <end position="103"/>
    </location>
</feature>
<evidence type="ECO:0000256" key="1">
    <source>
        <dbReference type="ARBA" id="ARBA00022692"/>
    </source>
</evidence>
<evidence type="ECO:0000256" key="5">
    <source>
        <dbReference type="SAM" id="SignalP"/>
    </source>
</evidence>
<keyword evidence="5" id="KW-0732">Signal</keyword>
<feature type="transmembrane region" description="Helical" evidence="4">
    <location>
        <begin position="248"/>
        <end position="270"/>
    </location>
</feature>
<dbReference type="Proteomes" id="UP000584325">
    <property type="component" value="Unassembled WGS sequence"/>
</dbReference>
<dbReference type="InterPro" id="IPR036259">
    <property type="entry name" value="MFS_trans_sf"/>
</dbReference>
<dbReference type="Pfam" id="PF07690">
    <property type="entry name" value="MFS_1"/>
    <property type="match status" value="1"/>
</dbReference>
<comment type="caution">
    <text evidence="7">The sequence shown here is derived from an EMBL/GenBank/DDBJ whole genome shotgun (WGS) entry which is preliminary data.</text>
</comment>
<dbReference type="RefSeq" id="WP_217496861.1">
    <property type="nucleotide sequence ID" value="NZ_CP040017.1"/>
</dbReference>
<feature type="transmembrane region" description="Helical" evidence="4">
    <location>
        <begin position="337"/>
        <end position="357"/>
    </location>
</feature>
<evidence type="ECO:0000256" key="2">
    <source>
        <dbReference type="ARBA" id="ARBA00022989"/>
    </source>
</evidence>
<dbReference type="GO" id="GO:0022857">
    <property type="term" value="F:transmembrane transporter activity"/>
    <property type="evidence" value="ECO:0007669"/>
    <property type="project" value="InterPro"/>
</dbReference>
<dbReference type="Gene3D" id="1.20.1250.20">
    <property type="entry name" value="MFS general substrate transporter like domains"/>
    <property type="match status" value="2"/>
</dbReference>
<feature type="chain" id="PRO_5030735215" evidence="5">
    <location>
        <begin position="23"/>
        <end position="434"/>
    </location>
</feature>
<dbReference type="AlphaFoldDB" id="A0A7W5HDW5"/>
<reference evidence="7 8" key="1">
    <citation type="submission" date="2020-08" db="EMBL/GenBank/DDBJ databases">
        <title>Genomic Encyclopedia of Type Strains, Phase III (KMG-III): the genomes of soil and plant-associated and newly described type strains.</title>
        <authorList>
            <person name="Whitman W."/>
        </authorList>
    </citation>
    <scope>NUCLEOTIDE SEQUENCE [LARGE SCALE GENOMIC DNA]</scope>
    <source>
        <strain evidence="7 8">CECT 7753</strain>
    </source>
</reference>
<evidence type="ECO:0000256" key="3">
    <source>
        <dbReference type="ARBA" id="ARBA00023136"/>
    </source>
</evidence>
<gene>
    <name evidence="7" type="ORF">FHS02_004447</name>
</gene>
<feature type="transmembrane region" description="Helical" evidence="4">
    <location>
        <begin position="115"/>
        <end position="133"/>
    </location>
</feature>
<dbReference type="SUPFAM" id="SSF103473">
    <property type="entry name" value="MFS general substrate transporter"/>
    <property type="match status" value="1"/>
</dbReference>
<feature type="signal peptide" evidence="5">
    <location>
        <begin position="1"/>
        <end position="22"/>
    </location>
</feature>
<feature type="domain" description="Major facilitator superfamily (MFS) profile" evidence="6">
    <location>
        <begin position="47"/>
        <end position="426"/>
    </location>
</feature>
<accession>A0A7W5HDW5</accession>
<sequence>MSVQFTSPIGARLFAAPAAAPAADAAAIPQVPRQPAAPAASGSLSMAAAILCVVLVALTLRPGIVSIGPLLPAIIGEFGLSHTQAALLTAIPTLLMGLLAAPVPWLSRRFGRDRVMLAALALLTLSSLLRAFAGSVALLFVTTVGIGAGIAIAGVLIAGFVKAGFPKKVAIFMSLYATALALGSTLSAAATGSIAAWTGGWRWASGVWMVPGVLALLAWLFVTKRSVAPAGAPAGAPRYGMPFRNPTAWLIALFFACNNFVFYACISWLAPMYVEAGWTPSHAGLLLATFTLAFMAANPVFGFLSRDEDRRLPLALGAGTALAGMLAMALAPTVSPYLVVAVLAFGTGGSFTLSMTLPLDNTRHAEETGAWNAFVLLVSYTVAAAGPLAVGQLRDASGSFHSSLWLLVAVGAAMVALTPFLQPHRHRNGVAEAA</sequence>
<organism evidence="7 8">
    <name type="scientific">Pseudoduganella umbonata</name>
    <dbReference type="NCBI Taxonomy" id="864828"/>
    <lineage>
        <taxon>Bacteria</taxon>
        <taxon>Pseudomonadati</taxon>
        <taxon>Pseudomonadota</taxon>
        <taxon>Betaproteobacteria</taxon>
        <taxon>Burkholderiales</taxon>
        <taxon>Oxalobacteraceae</taxon>
        <taxon>Telluria group</taxon>
        <taxon>Pseudoduganella</taxon>
    </lineage>
</organism>
<feature type="transmembrane region" description="Helical" evidence="4">
    <location>
        <begin position="139"/>
        <end position="161"/>
    </location>
</feature>
<feature type="transmembrane region" description="Helical" evidence="4">
    <location>
        <begin position="282"/>
        <end position="305"/>
    </location>
</feature>
<dbReference type="EMBL" id="JACHXS010000009">
    <property type="protein sequence ID" value="MBB3223601.1"/>
    <property type="molecule type" value="Genomic_DNA"/>
</dbReference>
<feature type="transmembrane region" description="Helical" evidence="4">
    <location>
        <begin position="203"/>
        <end position="222"/>
    </location>
</feature>
<dbReference type="PANTHER" id="PTHR23523:SF2">
    <property type="entry name" value="2-NITROIMIDAZOLE TRANSPORTER"/>
    <property type="match status" value="1"/>
</dbReference>
<evidence type="ECO:0000259" key="6">
    <source>
        <dbReference type="PROSITE" id="PS50850"/>
    </source>
</evidence>
<keyword evidence="3 4" id="KW-0472">Membrane</keyword>
<feature type="transmembrane region" description="Helical" evidence="4">
    <location>
        <begin position="35"/>
        <end position="56"/>
    </location>
</feature>
<evidence type="ECO:0000313" key="8">
    <source>
        <dbReference type="Proteomes" id="UP000584325"/>
    </source>
</evidence>
<dbReference type="InterPro" id="IPR020846">
    <property type="entry name" value="MFS_dom"/>
</dbReference>
<name>A0A7W5HDW5_9BURK</name>
<dbReference type="InterPro" id="IPR011701">
    <property type="entry name" value="MFS"/>
</dbReference>
<evidence type="ECO:0000256" key="4">
    <source>
        <dbReference type="SAM" id="Phobius"/>
    </source>
</evidence>
<feature type="transmembrane region" description="Helical" evidence="4">
    <location>
        <begin position="369"/>
        <end position="390"/>
    </location>
</feature>
<keyword evidence="2 4" id="KW-1133">Transmembrane helix</keyword>
<keyword evidence="1 4" id="KW-0812">Transmembrane</keyword>
<feature type="transmembrane region" description="Helical" evidence="4">
    <location>
        <begin position="173"/>
        <end position="197"/>
    </location>
</feature>
<protein>
    <submittedName>
        <fullName evidence="7">CP family cyanate transporter-like MFS transporter</fullName>
    </submittedName>
</protein>
<dbReference type="PROSITE" id="PS50850">
    <property type="entry name" value="MFS"/>
    <property type="match status" value="1"/>
</dbReference>
<dbReference type="PANTHER" id="PTHR23523">
    <property type="match status" value="1"/>
</dbReference>
<feature type="transmembrane region" description="Helical" evidence="4">
    <location>
        <begin position="312"/>
        <end position="331"/>
    </location>
</feature>
<proteinExistence type="predicted"/>
<dbReference type="InterPro" id="IPR052524">
    <property type="entry name" value="MFS_Cyanate_Porter"/>
</dbReference>
<evidence type="ECO:0000313" key="7">
    <source>
        <dbReference type="EMBL" id="MBB3223601.1"/>
    </source>
</evidence>